<dbReference type="Gramene" id="mRNA:HanXRQr2_Chr01g0038581">
    <property type="protein sequence ID" value="mRNA:HanXRQr2_Chr01g0038581"/>
    <property type="gene ID" value="HanXRQr2_Chr01g0038581"/>
</dbReference>
<protein>
    <submittedName>
        <fullName evidence="2">Cleavage/polyadenylation specificity factor, A subunit</fullName>
    </submittedName>
</protein>
<keyword evidence="3" id="KW-1185">Reference proteome</keyword>
<gene>
    <name evidence="2" type="ORF">HanXRQr2_Chr01g0038581</name>
</gene>
<dbReference type="InterPro" id="IPR004871">
    <property type="entry name" value="RSE1/DDB1/CPSF1_C"/>
</dbReference>
<comment type="caution">
    <text evidence="2">The sequence shown here is derived from an EMBL/GenBank/DDBJ whole genome shotgun (WGS) entry which is preliminary data.</text>
</comment>
<dbReference type="Gene3D" id="2.130.10.10">
    <property type="entry name" value="YVTN repeat-like/Quinoprotein amine dehydrogenase"/>
    <property type="match status" value="1"/>
</dbReference>
<proteinExistence type="predicted"/>
<name>A0A9K3P490_HELAN</name>
<accession>A0A9K3P490</accession>
<reference evidence="2" key="1">
    <citation type="journal article" date="2017" name="Nature">
        <title>The sunflower genome provides insights into oil metabolism, flowering and Asterid evolution.</title>
        <authorList>
            <person name="Badouin H."/>
            <person name="Gouzy J."/>
            <person name="Grassa C.J."/>
            <person name="Murat F."/>
            <person name="Staton S.E."/>
            <person name="Cottret L."/>
            <person name="Lelandais-Briere C."/>
            <person name="Owens G.L."/>
            <person name="Carrere S."/>
            <person name="Mayjonade B."/>
            <person name="Legrand L."/>
            <person name="Gill N."/>
            <person name="Kane N.C."/>
            <person name="Bowers J.E."/>
            <person name="Hubner S."/>
            <person name="Bellec A."/>
            <person name="Berard A."/>
            <person name="Berges H."/>
            <person name="Blanchet N."/>
            <person name="Boniface M.C."/>
            <person name="Brunel D."/>
            <person name="Catrice O."/>
            <person name="Chaidir N."/>
            <person name="Claudel C."/>
            <person name="Donnadieu C."/>
            <person name="Faraut T."/>
            <person name="Fievet G."/>
            <person name="Helmstetter N."/>
            <person name="King M."/>
            <person name="Knapp S.J."/>
            <person name="Lai Z."/>
            <person name="Le Paslier M.C."/>
            <person name="Lippi Y."/>
            <person name="Lorenzon L."/>
            <person name="Mandel J.R."/>
            <person name="Marage G."/>
            <person name="Marchand G."/>
            <person name="Marquand E."/>
            <person name="Bret-Mestries E."/>
            <person name="Morien E."/>
            <person name="Nambeesan S."/>
            <person name="Nguyen T."/>
            <person name="Pegot-Espagnet P."/>
            <person name="Pouilly N."/>
            <person name="Raftis F."/>
            <person name="Sallet E."/>
            <person name="Schiex T."/>
            <person name="Thomas J."/>
            <person name="Vandecasteele C."/>
            <person name="Vares D."/>
            <person name="Vear F."/>
            <person name="Vautrin S."/>
            <person name="Crespi M."/>
            <person name="Mangin B."/>
            <person name="Burke J.M."/>
            <person name="Salse J."/>
            <person name="Munos S."/>
            <person name="Vincourt P."/>
            <person name="Rieseberg L.H."/>
            <person name="Langlade N.B."/>
        </authorList>
    </citation>
    <scope>NUCLEOTIDE SEQUENCE</scope>
    <source>
        <tissue evidence="2">Leaves</tissue>
    </source>
</reference>
<sequence length="125" mass="13477">MVLNTVEEFEVRILEPESSGGPWQIKGTIHIQTSEPALTNTTTRENETLLAIGTAYVQGEDVAARGRVLLFSVENSTENSPAKAKCSLWWLNGDSNKAVGGWSFLLLLLKPPLVPGLGGKSKELG</sequence>
<dbReference type="InterPro" id="IPR015943">
    <property type="entry name" value="WD40/YVTN_repeat-like_dom_sf"/>
</dbReference>
<organism evidence="2 3">
    <name type="scientific">Helianthus annuus</name>
    <name type="common">Common sunflower</name>
    <dbReference type="NCBI Taxonomy" id="4232"/>
    <lineage>
        <taxon>Eukaryota</taxon>
        <taxon>Viridiplantae</taxon>
        <taxon>Streptophyta</taxon>
        <taxon>Embryophyta</taxon>
        <taxon>Tracheophyta</taxon>
        <taxon>Spermatophyta</taxon>
        <taxon>Magnoliopsida</taxon>
        <taxon>eudicotyledons</taxon>
        <taxon>Gunneridae</taxon>
        <taxon>Pentapetalae</taxon>
        <taxon>asterids</taxon>
        <taxon>campanulids</taxon>
        <taxon>Asterales</taxon>
        <taxon>Asteraceae</taxon>
        <taxon>Asteroideae</taxon>
        <taxon>Heliantheae alliance</taxon>
        <taxon>Heliantheae</taxon>
        <taxon>Helianthus</taxon>
    </lineage>
</organism>
<dbReference type="EMBL" id="MNCJ02000316">
    <property type="protein sequence ID" value="KAF5823461.1"/>
    <property type="molecule type" value="Genomic_DNA"/>
</dbReference>
<reference evidence="2" key="2">
    <citation type="submission" date="2020-06" db="EMBL/GenBank/DDBJ databases">
        <title>Helianthus annuus Genome sequencing and assembly Release 2.</title>
        <authorList>
            <person name="Gouzy J."/>
            <person name="Langlade N."/>
            <person name="Munos S."/>
        </authorList>
    </citation>
    <scope>NUCLEOTIDE SEQUENCE</scope>
    <source>
        <tissue evidence="2">Leaves</tissue>
    </source>
</reference>
<evidence type="ECO:0000313" key="2">
    <source>
        <dbReference type="EMBL" id="KAF5823461.1"/>
    </source>
</evidence>
<dbReference type="GO" id="GO:0003676">
    <property type="term" value="F:nucleic acid binding"/>
    <property type="evidence" value="ECO:0007669"/>
    <property type="project" value="InterPro"/>
</dbReference>
<feature type="domain" description="RSE1/DDB1/CPSF1 C-terminal" evidence="1">
    <location>
        <begin position="40"/>
        <end position="77"/>
    </location>
</feature>
<dbReference type="AlphaFoldDB" id="A0A9K3P490"/>
<evidence type="ECO:0000313" key="3">
    <source>
        <dbReference type="Proteomes" id="UP000215914"/>
    </source>
</evidence>
<evidence type="ECO:0000259" key="1">
    <source>
        <dbReference type="Pfam" id="PF03178"/>
    </source>
</evidence>
<dbReference type="Pfam" id="PF03178">
    <property type="entry name" value="CPSF_A"/>
    <property type="match status" value="1"/>
</dbReference>
<dbReference type="GO" id="GO:0005634">
    <property type="term" value="C:nucleus"/>
    <property type="evidence" value="ECO:0007669"/>
    <property type="project" value="InterPro"/>
</dbReference>
<dbReference type="Proteomes" id="UP000215914">
    <property type="component" value="Unassembled WGS sequence"/>
</dbReference>